<sequence>MENPNHPNDPNVLEGEQAPAAPDGFAPQWICEHDPNNNNNGWIEWDVPLGGELDEPIIDPEVNEEVMDDDDWDDEVEWLMAPVTPSRATMTVSSTIEIGGPSTTVVERPSSPLLASGLPVPSTVIEDLGTREFHPRVATVREQVQVMESQAGQVVSRLKEIETRVQQVQTLQTALHETKLQNQQLRTRVTEIVSHVGVVMSHMLWMEERLTILEKWLPGPPLGPQ</sequence>
<dbReference type="SUPFAM" id="SSF57997">
    <property type="entry name" value="Tropomyosin"/>
    <property type="match status" value="1"/>
</dbReference>
<feature type="region of interest" description="Disordered" evidence="1">
    <location>
        <begin position="1"/>
        <end position="33"/>
    </location>
</feature>
<dbReference type="EMBL" id="BKCJ010003429">
    <property type="protein sequence ID" value="GEU55038.1"/>
    <property type="molecule type" value="Genomic_DNA"/>
</dbReference>
<gene>
    <name evidence="2" type="ORF">Tci_027016</name>
</gene>
<accession>A0A6L2KZV9</accession>
<protein>
    <submittedName>
        <fullName evidence="2">Uncharacterized protein</fullName>
    </submittedName>
</protein>
<name>A0A6L2KZV9_TANCI</name>
<dbReference type="AlphaFoldDB" id="A0A6L2KZV9"/>
<reference evidence="2" key="1">
    <citation type="journal article" date="2019" name="Sci. Rep.">
        <title>Draft genome of Tanacetum cinerariifolium, the natural source of mosquito coil.</title>
        <authorList>
            <person name="Yamashiro T."/>
            <person name="Shiraishi A."/>
            <person name="Satake H."/>
            <person name="Nakayama K."/>
        </authorList>
    </citation>
    <scope>NUCLEOTIDE SEQUENCE</scope>
</reference>
<evidence type="ECO:0000313" key="2">
    <source>
        <dbReference type="EMBL" id="GEU55038.1"/>
    </source>
</evidence>
<proteinExistence type="predicted"/>
<organism evidence="2">
    <name type="scientific">Tanacetum cinerariifolium</name>
    <name type="common">Dalmatian daisy</name>
    <name type="synonym">Chrysanthemum cinerariifolium</name>
    <dbReference type="NCBI Taxonomy" id="118510"/>
    <lineage>
        <taxon>Eukaryota</taxon>
        <taxon>Viridiplantae</taxon>
        <taxon>Streptophyta</taxon>
        <taxon>Embryophyta</taxon>
        <taxon>Tracheophyta</taxon>
        <taxon>Spermatophyta</taxon>
        <taxon>Magnoliopsida</taxon>
        <taxon>eudicotyledons</taxon>
        <taxon>Gunneridae</taxon>
        <taxon>Pentapetalae</taxon>
        <taxon>asterids</taxon>
        <taxon>campanulids</taxon>
        <taxon>Asterales</taxon>
        <taxon>Asteraceae</taxon>
        <taxon>Asteroideae</taxon>
        <taxon>Anthemideae</taxon>
        <taxon>Anthemidinae</taxon>
        <taxon>Tanacetum</taxon>
    </lineage>
</organism>
<evidence type="ECO:0000256" key="1">
    <source>
        <dbReference type="SAM" id="MobiDB-lite"/>
    </source>
</evidence>
<comment type="caution">
    <text evidence="2">The sequence shown here is derived from an EMBL/GenBank/DDBJ whole genome shotgun (WGS) entry which is preliminary data.</text>
</comment>